<evidence type="ECO:0000256" key="1">
    <source>
        <dbReference type="ARBA" id="ARBA00022500"/>
    </source>
</evidence>
<dbReference type="EMBL" id="DLUG01000254">
    <property type="protein sequence ID" value="DAB35507.1"/>
    <property type="molecule type" value="Genomic_DNA"/>
</dbReference>
<dbReference type="RefSeq" id="WP_039674785.1">
    <property type="nucleotide sequence ID" value="NZ_AP014724.1"/>
</dbReference>
<gene>
    <name evidence="3" type="ORF">CFH80_09785</name>
</gene>
<sequence length="139" mass="15931">MKQAVLSAAENFCSTILSTSLRQGRLETDNFYGAAVSLYENEAEHIWYLLFQRETLNQIAQNLLFEDSLCEDDLDDLIKEVSNQIIGGAKVILQQKYPNHTYQLSVPEFMGHISHPFPFTTQETLCYSLNDFSFVIARQ</sequence>
<dbReference type="GO" id="GO:0006935">
    <property type="term" value="P:chemotaxis"/>
    <property type="evidence" value="ECO:0007669"/>
    <property type="project" value="UniProtKB-KW"/>
</dbReference>
<dbReference type="Proteomes" id="UP000231638">
    <property type="component" value="Unassembled WGS sequence"/>
</dbReference>
<dbReference type="InterPro" id="IPR028051">
    <property type="entry name" value="CheX-like_dom"/>
</dbReference>
<evidence type="ECO:0000313" key="3">
    <source>
        <dbReference type="EMBL" id="DAB35507.1"/>
    </source>
</evidence>
<proteinExistence type="predicted"/>
<keyword evidence="1" id="KW-0145">Chemotaxis</keyword>
<keyword evidence="3" id="KW-0540">Nuclease</keyword>
<feature type="domain" description="Chemotaxis phosphatase CheX-like" evidence="2">
    <location>
        <begin position="46"/>
        <end position="112"/>
    </location>
</feature>
<reference evidence="3 4" key="1">
    <citation type="journal article" date="2017" name="Front. Microbiol.">
        <title>Comparative Genomic Analysis of the Class Epsilonproteobacteria and Proposed Reclassification to Epsilonbacteraeota (phyl. nov.).</title>
        <authorList>
            <person name="Waite D.W."/>
            <person name="Vanwonterghem I."/>
            <person name="Rinke C."/>
            <person name="Parks D.H."/>
            <person name="Zhang Y."/>
            <person name="Takai K."/>
            <person name="Sievert S.M."/>
            <person name="Simon J."/>
            <person name="Campbell B.J."/>
            <person name="Hanson T.E."/>
            <person name="Woyke T."/>
            <person name="Klotz M.G."/>
            <person name="Hugenholtz P."/>
        </authorList>
    </citation>
    <scope>NUCLEOTIDE SEQUENCE [LARGE SCALE GENOMIC DNA]</scope>
    <source>
        <strain evidence="3">UBA11420</strain>
    </source>
</reference>
<dbReference type="AlphaFoldDB" id="A0A2D3W9W0"/>
<protein>
    <submittedName>
        <fullName evidence="3">Restriction endonuclease</fullName>
    </submittedName>
</protein>
<organism evidence="3 4">
    <name type="scientific">Sulfurospirillum cavolei</name>
    <dbReference type="NCBI Taxonomy" id="366522"/>
    <lineage>
        <taxon>Bacteria</taxon>
        <taxon>Pseudomonadati</taxon>
        <taxon>Campylobacterota</taxon>
        <taxon>Epsilonproteobacteria</taxon>
        <taxon>Campylobacterales</taxon>
        <taxon>Sulfurospirillaceae</taxon>
        <taxon>Sulfurospirillum</taxon>
    </lineage>
</organism>
<evidence type="ECO:0000313" key="4">
    <source>
        <dbReference type="Proteomes" id="UP000231638"/>
    </source>
</evidence>
<dbReference type="InterPro" id="IPR028976">
    <property type="entry name" value="CheC-like_sf"/>
</dbReference>
<comment type="caution">
    <text evidence="3">The sequence shown here is derived from an EMBL/GenBank/DDBJ whole genome shotgun (WGS) entry which is preliminary data.</text>
</comment>
<dbReference type="SUPFAM" id="SSF103039">
    <property type="entry name" value="CheC-like"/>
    <property type="match status" value="1"/>
</dbReference>
<keyword evidence="3" id="KW-0255">Endonuclease</keyword>
<evidence type="ECO:0000259" key="2">
    <source>
        <dbReference type="Pfam" id="PF13690"/>
    </source>
</evidence>
<accession>A0A2D3W9W0</accession>
<dbReference type="Pfam" id="PF13690">
    <property type="entry name" value="CheX"/>
    <property type="match status" value="1"/>
</dbReference>
<name>A0A2D3W9W0_9BACT</name>
<dbReference type="Gene3D" id="3.40.1550.10">
    <property type="entry name" value="CheC-like"/>
    <property type="match status" value="1"/>
</dbReference>
<keyword evidence="3" id="KW-0378">Hydrolase</keyword>
<dbReference type="GO" id="GO:0004519">
    <property type="term" value="F:endonuclease activity"/>
    <property type="evidence" value="ECO:0007669"/>
    <property type="project" value="UniProtKB-KW"/>
</dbReference>